<evidence type="ECO:0000256" key="3">
    <source>
        <dbReference type="ARBA" id="ARBA00010989"/>
    </source>
</evidence>
<feature type="region of interest" description="Disordered" evidence="7">
    <location>
        <begin position="49"/>
        <end position="82"/>
    </location>
</feature>
<dbReference type="SUPFAM" id="SSF51905">
    <property type="entry name" value="FAD/NAD(P)-binding domain"/>
    <property type="match status" value="1"/>
</dbReference>
<dbReference type="SUPFAM" id="SSF51735">
    <property type="entry name" value="NAD(P)-binding Rossmann-fold domains"/>
    <property type="match status" value="1"/>
</dbReference>
<dbReference type="InterPro" id="IPR046346">
    <property type="entry name" value="Aminoacid_DH-like_N_sf"/>
</dbReference>
<protein>
    <submittedName>
        <fullName evidence="9">FAD dependent oxidoreductase-domain-containing protein</fullName>
    </submittedName>
</protein>
<dbReference type="Proteomes" id="UP000815325">
    <property type="component" value="Unassembled WGS sequence"/>
</dbReference>
<dbReference type="InterPro" id="IPR045170">
    <property type="entry name" value="MTOX"/>
</dbReference>
<reference evidence="9" key="1">
    <citation type="submission" date="2017-08" db="EMBL/GenBank/DDBJ databases">
        <authorList>
            <person name="Polle J.E."/>
            <person name="Barry K."/>
            <person name="Cushman J."/>
            <person name="Schmutz J."/>
            <person name="Tran D."/>
            <person name="Hathwaick L.T."/>
            <person name="Yim W.C."/>
            <person name="Jenkins J."/>
            <person name="Mckie-Krisberg Z.M."/>
            <person name="Prochnik S."/>
            <person name="Lindquist E."/>
            <person name="Dockter R.B."/>
            <person name="Adam C."/>
            <person name="Molina H."/>
            <person name="Bunkerborg J."/>
            <person name="Jin E."/>
            <person name="Buchheim M."/>
            <person name="Magnuson J."/>
        </authorList>
    </citation>
    <scope>NUCLEOTIDE SEQUENCE</scope>
    <source>
        <strain evidence="9">CCAP 19/18</strain>
    </source>
</reference>
<sequence length="913" mass="98414">MLPSSKSVLGWKKAGHNTCLQAKHQLGRVPLAPRLIALAKASTAVNAAAPSTLQHQPSISPASAPQSAPPAPSPPSPCTRCPSSAPHLQLVNGLTIQMTGRSVSPLVLSYPTSAGPLYIGIDGPIQDNHPGNGGLRIWKYASEQDAVAECRVLASTMTLKHRVYNTGFSGAKLVLNATNAIAGINKAALMAEVSDILHELCGTVYTGCDLNTSMEDMEILTELCPYVLASVGCLTDANDATGFGVYASIEGAAEELGGLEGRTCLVLGCGKVGSIVAKLLAQAGAKVLTYDIYHDRADIPGCTNVSGQDWRSIPTDILSPCSTSGFIDTHTAAMLHTKIVVGSSNAPFKDAAAQDVLETRGVIFVPESISSAGAVLADSIEQFDWEAYRTARPAYVHAYIHSLVKSKTRELLNKARLLSRVPSHMLEDVCTDPYTPPVGSFFSQYLEEHTQHFDVAVIGGGMAGTAASYWLSKLAPQMKGVVLESRTVAHKGGSSYGDSRMYRQMYSQEYFSRMQTAALQLWDELERESGVQLLTPNGLLFYGETDTGETVEGSVRGVAQTCKQLGLEHEYFADPEEMRKKWEQIRPGENYEGVYEAAAGSVNASLSCATMMGQALQRGWSLLENTRVEDIQVSEPGDVKILTHDGKLIKANKLVLCAGGWTNEVLRKMGHEEMALEVWNVHWGHYQVAPEVARNLPQWFCFQKDKADEGSWDGGLYYGFPPPDKDSSSPVIKVGIDFTPEDPKFRTEGMEGFAYEPDERVARYIDQFMKENWSGIGERRDMQASPYTMTKDSYFVLDKLPGRPEVCMFTGGNGRAFKFAPLIGRCLAELVLDLPPSYDLSPLSAKRAALKKGKEEMAAEAAAASSASQSSSNGIHASSNGSHHNGNGNGRHSYNGSATVSSGSSEAGEKLNV</sequence>
<feature type="region of interest" description="Disordered" evidence="7">
    <location>
        <begin position="857"/>
        <end position="913"/>
    </location>
</feature>
<dbReference type="PANTHER" id="PTHR10961:SF7">
    <property type="entry name" value="FAD DEPENDENT OXIDOREDUCTASE DOMAIN-CONTAINING PROTEIN"/>
    <property type="match status" value="1"/>
</dbReference>
<dbReference type="SUPFAM" id="SSF53223">
    <property type="entry name" value="Aminoacid dehydrogenase-like, N-terminal domain"/>
    <property type="match status" value="1"/>
</dbReference>
<comment type="similarity">
    <text evidence="2">Belongs to the Glu/Leu/Phe/Val dehydrogenases family.</text>
</comment>
<dbReference type="Pfam" id="PF00208">
    <property type="entry name" value="ELFV_dehydrog"/>
    <property type="match status" value="2"/>
</dbReference>
<feature type="domain" description="Glutamate/phenylalanine/leucine/valine/L-tryptophan dehydrogenase C-terminal" evidence="8">
    <location>
        <begin position="235"/>
        <end position="411"/>
    </location>
</feature>
<dbReference type="InterPro" id="IPR006096">
    <property type="entry name" value="Glu/Leu/Phe/Val/Trp_DH_C"/>
</dbReference>
<name>A0ABQ7H1Q9_DUNSA</name>
<dbReference type="Gene3D" id="3.30.9.10">
    <property type="entry name" value="D-Amino Acid Oxidase, subunit A, domain 2"/>
    <property type="match status" value="1"/>
</dbReference>
<organism evidence="9 10">
    <name type="scientific">Dunaliella salina</name>
    <name type="common">Green alga</name>
    <name type="synonym">Protococcus salinus</name>
    <dbReference type="NCBI Taxonomy" id="3046"/>
    <lineage>
        <taxon>Eukaryota</taxon>
        <taxon>Viridiplantae</taxon>
        <taxon>Chlorophyta</taxon>
        <taxon>core chlorophytes</taxon>
        <taxon>Chlorophyceae</taxon>
        <taxon>CS clade</taxon>
        <taxon>Chlamydomonadales</taxon>
        <taxon>Dunaliellaceae</taxon>
        <taxon>Dunaliella</taxon>
    </lineage>
</organism>
<evidence type="ECO:0000256" key="4">
    <source>
        <dbReference type="ARBA" id="ARBA00022630"/>
    </source>
</evidence>
<comment type="cofactor">
    <cofactor evidence="1">
        <name>FAD</name>
        <dbReference type="ChEBI" id="CHEBI:57692"/>
    </cofactor>
</comment>
<keyword evidence="10" id="KW-1185">Reference proteome</keyword>
<feature type="compositionally biased region" description="Pro residues" evidence="7">
    <location>
        <begin position="67"/>
        <end position="77"/>
    </location>
</feature>
<evidence type="ECO:0000259" key="8">
    <source>
        <dbReference type="SMART" id="SM00839"/>
    </source>
</evidence>
<evidence type="ECO:0000256" key="7">
    <source>
        <dbReference type="SAM" id="MobiDB-lite"/>
    </source>
</evidence>
<evidence type="ECO:0000313" key="9">
    <source>
        <dbReference type="EMBL" id="KAF5840792.1"/>
    </source>
</evidence>
<dbReference type="PANTHER" id="PTHR10961">
    <property type="entry name" value="PEROXISOMAL SARCOSINE OXIDASE"/>
    <property type="match status" value="1"/>
</dbReference>
<feature type="compositionally biased region" description="Low complexity" evidence="7">
    <location>
        <begin position="57"/>
        <end position="66"/>
    </location>
</feature>
<evidence type="ECO:0000256" key="6">
    <source>
        <dbReference type="ARBA" id="ARBA00023002"/>
    </source>
</evidence>
<dbReference type="SMART" id="SM00839">
    <property type="entry name" value="ELFV_dehydrog"/>
    <property type="match status" value="1"/>
</dbReference>
<comment type="caution">
    <text evidence="9">The sequence shown here is derived from an EMBL/GenBank/DDBJ whole genome shotgun (WGS) entry which is preliminary data.</text>
</comment>
<evidence type="ECO:0000256" key="1">
    <source>
        <dbReference type="ARBA" id="ARBA00001974"/>
    </source>
</evidence>
<accession>A0ABQ7H1Q9</accession>
<dbReference type="Pfam" id="PF01266">
    <property type="entry name" value="DAO"/>
    <property type="match status" value="1"/>
</dbReference>
<dbReference type="Gene3D" id="3.40.50.10860">
    <property type="entry name" value="Leucine Dehydrogenase, chain A, domain 1"/>
    <property type="match status" value="1"/>
</dbReference>
<proteinExistence type="inferred from homology"/>
<dbReference type="InterPro" id="IPR036291">
    <property type="entry name" value="NAD(P)-bd_dom_sf"/>
</dbReference>
<feature type="compositionally biased region" description="Low complexity" evidence="7">
    <location>
        <begin position="859"/>
        <end position="897"/>
    </location>
</feature>
<keyword evidence="6" id="KW-0560">Oxidoreductase</keyword>
<evidence type="ECO:0000256" key="5">
    <source>
        <dbReference type="ARBA" id="ARBA00022827"/>
    </source>
</evidence>
<comment type="similarity">
    <text evidence="3">Belongs to the MSOX/MTOX family.</text>
</comment>
<keyword evidence="4" id="KW-0285">Flavoprotein</keyword>
<dbReference type="Gene3D" id="3.50.50.60">
    <property type="entry name" value="FAD/NAD(P)-binding domain"/>
    <property type="match status" value="1"/>
</dbReference>
<dbReference type="Gene3D" id="3.40.50.720">
    <property type="entry name" value="NAD(P)-binding Rossmann-like Domain"/>
    <property type="match status" value="1"/>
</dbReference>
<keyword evidence="5" id="KW-0274">FAD</keyword>
<gene>
    <name evidence="9" type="ORF">DUNSADRAFT_15502</name>
</gene>
<dbReference type="InterPro" id="IPR006076">
    <property type="entry name" value="FAD-dep_OxRdtase"/>
</dbReference>
<evidence type="ECO:0000313" key="10">
    <source>
        <dbReference type="Proteomes" id="UP000815325"/>
    </source>
</evidence>
<dbReference type="InterPro" id="IPR036188">
    <property type="entry name" value="FAD/NAD-bd_sf"/>
</dbReference>
<evidence type="ECO:0000256" key="2">
    <source>
        <dbReference type="ARBA" id="ARBA00006382"/>
    </source>
</evidence>
<dbReference type="EMBL" id="MU069503">
    <property type="protein sequence ID" value="KAF5840792.1"/>
    <property type="molecule type" value="Genomic_DNA"/>
</dbReference>